<dbReference type="GO" id="GO:0005216">
    <property type="term" value="F:monoatomic ion channel activity"/>
    <property type="evidence" value="ECO:0007669"/>
    <property type="project" value="InterPro"/>
</dbReference>
<protein>
    <recommendedName>
        <fullName evidence="6">Ion transport domain-containing protein</fullName>
    </recommendedName>
</protein>
<keyword evidence="8" id="KW-1185">Reference proteome</keyword>
<name>A0AA36ISE4_9DINO</name>
<feature type="transmembrane region" description="Helical" evidence="5">
    <location>
        <begin position="333"/>
        <end position="357"/>
    </location>
</feature>
<dbReference type="AlphaFoldDB" id="A0AA36ISE4"/>
<dbReference type="SUPFAM" id="SSF81324">
    <property type="entry name" value="Voltage-gated potassium channels"/>
    <property type="match status" value="1"/>
</dbReference>
<dbReference type="Proteomes" id="UP001178507">
    <property type="component" value="Unassembled WGS sequence"/>
</dbReference>
<evidence type="ECO:0000313" key="7">
    <source>
        <dbReference type="EMBL" id="CAJ1392012.1"/>
    </source>
</evidence>
<keyword evidence="3 5" id="KW-1133">Transmembrane helix</keyword>
<dbReference type="Gene3D" id="1.20.120.350">
    <property type="entry name" value="Voltage-gated potassium channels. Chain C"/>
    <property type="match status" value="1"/>
</dbReference>
<feature type="transmembrane region" description="Helical" evidence="5">
    <location>
        <begin position="123"/>
        <end position="144"/>
    </location>
</feature>
<accession>A0AA36ISE4</accession>
<dbReference type="EMBL" id="CAUJNA010002236">
    <property type="protein sequence ID" value="CAJ1392012.1"/>
    <property type="molecule type" value="Genomic_DNA"/>
</dbReference>
<evidence type="ECO:0000313" key="8">
    <source>
        <dbReference type="Proteomes" id="UP001178507"/>
    </source>
</evidence>
<feature type="transmembrane region" description="Helical" evidence="5">
    <location>
        <begin position="260"/>
        <end position="286"/>
    </location>
</feature>
<evidence type="ECO:0000256" key="4">
    <source>
        <dbReference type="ARBA" id="ARBA00023136"/>
    </source>
</evidence>
<evidence type="ECO:0000256" key="1">
    <source>
        <dbReference type="ARBA" id="ARBA00004141"/>
    </source>
</evidence>
<dbReference type="GO" id="GO:0016020">
    <property type="term" value="C:membrane"/>
    <property type="evidence" value="ECO:0007669"/>
    <property type="project" value="UniProtKB-SubCell"/>
</dbReference>
<keyword evidence="2 5" id="KW-0812">Transmembrane</keyword>
<dbReference type="InterPro" id="IPR005821">
    <property type="entry name" value="Ion_trans_dom"/>
</dbReference>
<organism evidence="7 8">
    <name type="scientific">Effrenium voratum</name>
    <dbReference type="NCBI Taxonomy" id="2562239"/>
    <lineage>
        <taxon>Eukaryota</taxon>
        <taxon>Sar</taxon>
        <taxon>Alveolata</taxon>
        <taxon>Dinophyceae</taxon>
        <taxon>Suessiales</taxon>
        <taxon>Symbiodiniaceae</taxon>
        <taxon>Effrenium</taxon>
    </lineage>
</organism>
<proteinExistence type="predicted"/>
<feature type="domain" description="Ion transport" evidence="6">
    <location>
        <begin position="141"/>
        <end position="348"/>
    </location>
</feature>
<comment type="subcellular location">
    <subcellularLocation>
        <location evidence="1">Membrane</location>
        <topology evidence="1">Multi-pass membrane protein</topology>
    </subcellularLocation>
</comment>
<comment type="caution">
    <text evidence="7">The sequence shown here is derived from an EMBL/GenBank/DDBJ whole genome shotgun (WGS) entry which is preliminary data.</text>
</comment>
<gene>
    <name evidence="7" type="ORF">EVOR1521_LOCUS17212</name>
</gene>
<keyword evidence="4 5" id="KW-0472">Membrane</keyword>
<evidence type="ECO:0000256" key="5">
    <source>
        <dbReference type="SAM" id="Phobius"/>
    </source>
</evidence>
<evidence type="ECO:0000256" key="2">
    <source>
        <dbReference type="ARBA" id="ARBA00022692"/>
    </source>
</evidence>
<dbReference type="Pfam" id="PF00520">
    <property type="entry name" value="Ion_trans"/>
    <property type="match status" value="1"/>
</dbReference>
<reference evidence="7" key="1">
    <citation type="submission" date="2023-08" db="EMBL/GenBank/DDBJ databases">
        <authorList>
            <person name="Chen Y."/>
            <person name="Shah S."/>
            <person name="Dougan E. K."/>
            <person name="Thang M."/>
            <person name="Chan C."/>
        </authorList>
    </citation>
    <scope>NUCLEOTIDE SEQUENCE</scope>
</reference>
<evidence type="ECO:0000256" key="3">
    <source>
        <dbReference type="ARBA" id="ARBA00022989"/>
    </source>
</evidence>
<feature type="transmembrane region" description="Helical" evidence="5">
    <location>
        <begin position="197"/>
        <end position="215"/>
    </location>
</feature>
<sequence>MANMDMLLQIAAEQERHLLRLAEEQHQVMGRSLRVAFSVLQQQARQAKPTWMQEEVHSSTLPTSQPCIAEESDPLPPEVQFEAVKEVLAELKIEPEKIAEPVLETVGSISAASAPDVSWWSRIAWRLELAFGWIVLLNLAALFLELEVYGADFHAPPDALYSAFLALEGAFDAAFLAEFLAKIFALRIGFFLMGRNVLDAFLALLGALDLVLLAVGERGAMLHVLRALHCLRALRLLRVDLRPMLPQRLERQLGLAARELFWCLAMLGVLLYSGALMLGNLIQLFISDEAAALEDRLWVWANYGTGLRSVTAFLDVPFGGMQRLLVEKVSPGWISIFFLVYMALWAWLWLRIAAVFFHEALWRLDERRQAMQTLEEALRSGSDNGHAELTEERLREVCAQHHQSFAALGMDTQEAKVLFQLLAGEEAELESSELLRALRLGSSGPLLTELKRLDHKVSLLVEQEATQRLGLTPKRSR</sequence>
<dbReference type="InterPro" id="IPR027359">
    <property type="entry name" value="Volt_channel_dom_sf"/>
</dbReference>
<evidence type="ECO:0000259" key="6">
    <source>
        <dbReference type="Pfam" id="PF00520"/>
    </source>
</evidence>